<dbReference type="InterPro" id="IPR005097">
    <property type="entry name" value="Sacchrp_dh_NADP-bd"/>
</dbReference>
<keyword evidence="5" id="KW-1185">Reference proteome</keyword>
<accession>A0A0G4IXS5</accession>
<dbReference type="GO" id="GO:0005886">
    <property type="term" value="C:plasma membrane"/>
    <property type="evidence" value="ECO:0007669"/>
    <property type="project" value="TreeGrafter"/>
</dbReference>
<reference evidence="4 6" key="2">
    <citation type="submission" date="2018-03" db="EMBL/GenBank/DDBJ databases">
        <authorList>
            <person name="Fogelqvist J."/>
        </authorList>
    </citation>
    <scope>NUCLEOTIDE SEQUENCE [LARGE SCALE GENOMIC DNA]</scope>
</reference>
<dbReference type="GO" id="GO:0005811">
    <property type="term" value="C:lipid droplet"/>
    <property type="evidence" value="ECO:0007669"/>
    <property type="project" value="TreeGrafter"/>
</dbReference>
<dbReference type="InterPro" id="IPR051276">
    <property type="entry name" value="Saccharopine_DH-like_oxidrdct"/>
</dbReference>
<keyword evidence="4" id="KW-0496">Mitochondrion</keyword>
<dbReference type="Pfam" id="PF03435">
    <property type="entry name" value="Sacchrp_dh_NADP"/>
    <property type="match status" value="1"/>
</dbReference>
<dbReference type="PANTHER" id="PTHR12286">
    <property type="entry name" value="SACCHAROPINE DEHYDROGENASE-LIKE OXIDOREDUCTASE"/>
    <property type="match status" value="1"/>
</dbReference>
<protein>
    <recommendedName>
        <fullName evidence="2">Saccharopine dehydrogenase NADP binding domain-containing protein</fullName>
    </recommendedName>
</protein>
<dbReference type="Proteomes" id="UP000290189">
    <property type="component" value="Unassembled WGS sequence"/>
</dbReference>
<proteinExistence type="inferred from homology"/>
<dbReference type="EMBL" id="OVEO01000012">
    <property type="protein sequence ID" value="SPQ99574.1"/>
    <property type="molecule type" value="Genomic_DNA"/>
</dbReference>
<dbReference type="EMBL" id="CDSF01000095">
    <property type="protein sequence ID" value="CEO99944.1"/>
    <property type="molecule type" value="Genomic_DNA"/>
</dbReference>
<evidence type="ECO:0000313" key="3">
    <source>
        <dbReference type="EMBL" id="CEO99944.1"/>
    </source>
</evidence>
<evidence type="ECO:0000313" key="5">
    <source>
        <dbReference type="Proteomes" id="UP000039324"/>
    </source>
</evidence>
<evidence type="ECO:0000313" key="4">
    <source>
        <dbReference type="EMBL" id="SPQ99574.1"/>
    </source>
</evidence>
<sequence length="403" mass="43135">MPGVDRSRPFAVGVLGASGYTGRLVVERLRAARPDWKLVVFGRRPQHLRAAFQTTNVDVYAEPVDVDAPASLVGAFSQASVVIACAGPFSTLGEPVVRACIATRTHYVDITGEVDYMRSLIDQFSRAPILIVPACGYDSVPSDLAVLYAAKQLHAPLKRARIAVSMRGSVSGGTFRTFIDTLSKASQQQDAVLSDPFALNAADDPVKAPGSSFSAFESDNVPVEYDASSGLWTGPSAMAPINTRVVRRTASLSRCRGALSDAYAKEFEYREVQASTSRLAAMLPKALTAIKPALQFLFSWAPVKRLVSYLAPTGANETARARNWFAYKVDAETSDGSHATLHLKGPDPYVATAETVALAAVCIVENGGKVMQRVGAGGVYTPAFALGHEYLQLLMKSPVLQFS</sequence>
<dbReference type="Gene3D" id="3.40.50.720">
    <property type="entry name" value="NAD(P)-binding Rossmann-like Domain"/>
    <property type="match status" value="1"/>
</dbReference>
<dbReference type="AlphaFoldDB" id="A0A0G4IXS5"/>
<dbReference type="Proteomes" id="UP000039324">
    <property type="component" value="Unassembled WGS sequence"/>
</dbReference>
<evidence type="ECO:0000259" key="2">
    <source>
        <dbReference type="Pfam" id="PF03435"/>
    </source>
</evidence>
<geneLocation type="mitochondrion" evidence="4"/>
<dbReference type="PANTHER" id="PTHR12286:SF5">
    <property type="entry name" value="SACCHAROPINE DEHYDROGENASE-LIKE OXIDOREDUCTASE"/>
    <property type="match status" value="1"/>
</dbReference>
<reference evidence="3 5" key="1">
    <citation type="submission" date="2015-02" db="EMBL/GenBank/DDBJ databases">
        <authorList>
            <person name="Chooi Y.-H."/>
        </authorList>
    </citation>
    <scope>NUCLEOTIDE SEQUENCE [LARGE SCALE GENOMIC DNA]</scope>
    <source>
        <strain evidence="3">E3</strain>
    </source>
</reference>
<name>A0A0G4IXS5_PLABS</name>
<dbReference type="GO" id="GO:0005739">
    <property type="term" value="C:mitochondrion"/>
    <property type="evidence" value="ECO:0007669"/>
    <property type="project" value="TreeGrafter"/>
</dbReference>
<evidence type="ECO:0000256" key="1">
    <source>
        <dbReference type="ARBA" id="ARBA00038048"/>
    </source>
</evidence>
<evidence type="ECO:0000313" key="6">
    <source>
        <dbReference type="Proteomes" id="UP000290189"/>
    </source>
</evidence>
<gene>
    <name evidence="3" type="ORF">PBRA_007678</name>
    <name evidence="4" type="ORF">PLBR_LOCUS6789</name>
</gene>
<organism evidence="3 5">
    <name type="scientific">Plasmodiophora brassicae</name>
    <name type="common">Clubroot disease agent</name>
    <dbReference type="NCBI Taxonomy" id="37360"/>
    <lineage>
        <taxon>Eukaryota</taxon>
        <taxon>Sar</taxon>
        <taxon>Rhizaria</taxon>
        <taxon>Endomyxa</taxon>
        <taxon>Phytomyxea</taxon>
        <taxon>Plasmodiophorida</taxon>
        <taxon>Plasmodiophoridae</taxon>
        <taxon>Plasmodiophora</taxon>
    </lineage>
</organism>
<dbReference type="OrthoDB" id="10268090at2759"/>
<feature type="domain" description="Saccharopine dehydrogenase NADP binding" evidence="2">
    <location>
        <begin position="12"/>
        <end position="127"/>
    </location>
</feature>
<dbReference type="GO" id="GO:0009247">
    <property type="term" value="P:glycolipid biosynthetic process"/>
    <property type="evidence" value="ECO:0007669"/>
    <property type="project" value="TreeGrafter"/>
</dbReference>
<dbReference type="SUPFAM" id="SSF51735">
    <property type="entry name" value="NAD(P)-binding Rossmann-fold domains"/>
    <property type="match status" value="1"/>
</dbReference>
<dbReference type="InterPro" id="IPR036291">
    <property type="entry name" value="NAD(P)-bd_dom_sf"/>
</dbReference>
<comment type="similarity">
    <text evidence="1">Belongs to the saccharopine dehydrogenase family.</text>
</comment>
<dbReference type="OMA" id="CEYRAIA"/>